<dbReference type="AlphaFoldDB" id="A0A3Q9FQV9"/>
<dbReference type="SUPFAM" id="SSF49785">
    <property type="entry name" value="Galactose-binding domain-like"/>
    <property type="match status" value="1"/>
</dbReference>
<evidence type="ECO:0000256" key="4">
    <source>
        <dbReference type="SAM" id="SignalP"/>
    </source>
</evidence>
<proteinExistence type="inferred from homology"/>
<dbReference type="Gene3D" id="3.20.20.80">
    <property type="entry name" value="Glycosidases"/>
    <property type="match status" value="1"/>
</dbReference>
<organism evidence="9 10">
    <name type="scientific">Flammeovirga pectinis</name>
    <dbReference type="NCBI Taxonomy" id="2494373"/>
    <lineage>
        <taxon>Bacteria</taxon>
        <taxon>Pseudomonadati</taxon>
        <taxon>Bacteroidota</taxon>
        <taxon>Cytophagia</taxon>
        <taxon>Cytophagales</taxon>
        <taxon>Flammeovirgaceae</taxon>
        <taxon>Flammeovirga</taxon>
    </lineage>
</organism>
<feature type="signal peptide" evidence="4">
    <location>
        <begin position="1"/>
        <end position="24"/>
    </location>
</feature>
<protein>
    <submittedName>
        <fullName evidence="9">Glycoside hydrolase family 2 protein</fullName>
    </submittedName>
</protein>
<evidence type="ECO:0000313" key="9">
    <source>
        <dbReference type="EMBL" id="AZQ63948.1"/>
    </source>
</evidence>
<dbReference type="InterPro" id="IPR006103">
    <property type="entry name" value="Glyco_hydro_2_cat"/>
</dbReference>
<evidence type="ECO:0000259" key="5">
    <source>
        <dbReference type="Pfam" id="PF00703"/>
    </source>
</evidence>
<dbReference type="RefSeq" id="WP_126617159.1">
    <property type="nucleotide sequence ID" value="NZ_CP034562.1"/>
</dbReference>
<keyword evidence="2 9" id="KW-0378">Hydrolase</keyword>
<comment type="similarity">
    <text evidence="1">Belongs to the glycosyl hydrolase 2 family.</text>
</comment>
<keyword evidence="3" id="KW-0326">Glycosidase</keyword>
<dbReference type="InterPro" id="IPR051913">
    <property type="entry name" value="GH2_Domain-Containing"/>
</dbReference>
<keyword evidence="10" id="KW-1185">Reference proteome</keyword>
<dbReference type="GO" id="GO:0005975">
    <property type="term" value="P:carbohydrate metabolic process"/>
    <property type="evidence" value="ECO:0007669"/>
    <property type="project" value="InterPro"/>
</dbReference>
<evidence type="ECO:0000256" key="2">
    <source>
        <dbReference type="ARBA" id="ARBA00022801"/>
    </source>
</evidence>
<evidence type="ECO:0000256" key="1">
    <source>
        <dbReference type="ARBA" id="ARBA00007401"/>
    </source>
</evidence>
<dbReference type="SUPFAM" id="SSF51445">
    <property type="entry name" value="(Trans)glycosidases"/>
    <property type="match status" value="1"/>
</dbReference>
<feature type="chain" id="PRO_5018784442" evidence="4">
    <location>
        <begin position="25"/>
        <end position="782"/>
    </location>
</feature>
<dbReference type="InterPro" id="IPR006104">
    <property type="entry name" value="Glyco_hydro_2_N"/>
</dbReference>
<sequence length="782" mass="89273">MQNHFKTLLLLLFFSILSSGQLMAAERDNFNNNWKFIKEEAPLSFKIEEVIANNFNDDNWEAVRLPHSTRLEPLPVNNQWQGISWYRKDFEIPASATDKQLLIEFEAAMNFTQIWINGRLVKEHQGGYLPIVVDVTSLIKLKGENTIVVRLDNTDNEVTGPKPLKRLDFNMYGGLYRNAWLISKNKVHITHPILENKVAGGGIFVTYPIATKEKAIVSVQTHVSNLGNTSQLHVVQEVLKGNKVIAKTKSEKFTLLKDKSHTLKQDLSIKKPNLWSIDHPNLYALVTKIYKGKELVDEETTTIGIRRMEFKGTSFYLNGKETFLRGVNRHQEYPFIGYALSDNAQVRDAIKIKKAGFDYVRLSHYPQSPAFMDACDSLGLVVLDAILGWQYYNPSDDFRNQMFNASRDLIRRDRNHACVMAWEVSLNETQMPLEFREKLSAVAHEEYPGDQCFTAGWMADGWDIYLQARQHRILHKNSGHVEKPYLVSEYGDWEYYSNNAGLNQDKMSKDLRFKTSSRQLRAFGEKRLLQQVTNVQEAHNDNLTTSAFADSYWVMYDYTRGYHPDIESSGLMDIFRLPKWSYYFYQSQRSPTKAHPAMVKIGSYWQKNSPLNLRVFSNCDEVKLYLNNTLIGTQKPDKNTASTNLNHPPFTFKMNAFKEGTLKAVGYINGKEITTDIVRTPKQPKSVKITIDKSTVALASNVNDVVFVYFSIEDENGTLVADYDQKINIKLNGDIELMNVGEVKAEAGIGTALIRINSLEKGFSIEANTADSLHGSYEFGAL</sequence>
<reference evidence="9 10" key="1">
    <citation type="submission" date="2018-12" db="EMBL/GenBank/DDBJ databases">
        <title>Flammeovirga pectinis sp. nov., isolated from the gut of the Korean scallop, Patinopecten yessoensis.</title>
        <authorList>
            <person name="Bae J.-W."/>
            <person name="Jeong Y.-S."/>
            <person name="Kang W."/>
        </authorList>
    </citation>
    <scope>NUCLEOTIDE SEQUENCE [LARGE SCALE GENOMIC DNA]</scope>
    <source>
        <strain evidence="9 10">L12M1</strain>
    </source>
</reference>
<dbReference type="EMBL" id="CP034562">
    <property type="protein sequence ID" value="AZQ63948.1"/>
    <property type="molecule type" value="Genomic_DNA"/>
</dbReference>
<evidence type="ECO:0000259" key="7">
    <source>
        <dbReference type="Pfam" id="PF02837"/>
    </source>
</evidence>
<dbReference type="Gene3D" id="2.60.120.260">
    <property type="entry name" value="Galactose-binding domain-like"/>
    <property type="match status" value="1"/>
</dbReference>
<dbReference type="InterPro" id="IPR006101">
    <property type="entry name" value="Glyco_hydro_2"/>
</dbReference>
<dbReference type="OrthoDB" id="9801077at2"/>
<feature type="domain" description="Glycoside hydrolase family 2 catalytic" evidence="6">
    <location>
        <begin position="309"/>
        <end position="435"/>
    </location>
</feature>
<dbReference type="Pfam" id="PF00703">
    <property type="entry name" value="Glyco_hydro_2"/>
    <property type="match status" value="1"/>
</dbReference>
<dbReference type="Pfam" id="PF16355">
    <property type="entry name" value="DUF4982"/>
    <property type="match status" value="1"/>
</dbReference>
<dbReference type="InterPro" id="IPR036156">
    <property type="entry name" value="Beta-gal/glucu_dom_sf"/>
</dbReference>
<dbReference type="PANTHER" id="PTHR42732:SF1">
    <property type="entry name" value="BETA-MANNOSIDASE"/>
    <property type="match status" value="1"/>
</dbReference>
<dbReference type="InterPro" id="IPR008979">
    <property type="entry name" value="Galactose-bd-like_sf"/>
</dbReference>
<dbReference type="InterPro" id="IPR017853">
    <property type="entry name" value="GH"/>
</dbReference>
<dbReference type="KEGG" id="fll:EI427_17465"/>
<feature type="domain" description="DUF4982" evidence="8">
    <location>
        <begin position="610"/>
        <end position="673"/>
    </location>
</feature>
<dbReference type="SUPFAM" id="SSF49303">
    <property type="entry name" value="beta-Galactosidase/glucuronidase domain"/>
    <property type="match status" value="1"/>
</dbReference>
<dbReference type="InterPro" id="IPR013783">
    <property type="entry name" value="Ig-like_fold"/>
</dbReference>
<dbReference type="Pfam" id="PF02836">
    <property type="entry name" value="Glyco_hydro_2_C"/>
    <property type="match status" value="1"/>
</dbReference>
<dbReference type="PANTHER" id="PTHR42732">
    <property type="entry name" value="BETA-GALACTOSIDASE"/>
    <property type="match status" value="1"/>
</dbReference>
<evidence type="ECO:0000256" key="3">
    <source>
        <dbReference type="ARBA" id="ARBA00023295"/>
    </source>
</evidence>
<dbReference type="Proteomes" id="UP000267268">
    <property type="component" value="Chromosome 1"/>
</dbReference>
<evidence type="ECO:0000259" key="8">
    <source>
        <dbReference type="Pfam" id="PF16355"/>
    </source>
</evidence>
<accession>A0A3Q9FQV9</accession>
<dbReference type="Gene3D" id="2.60.40.10">
    <property type="entry name" value="Immunoglobulins"/>
    <property type="match status" value="3"/>
</dbReference>
<dbReference type="InterPro" id="IPR032311">
    <property type="entry name" value="DUF4982"/>
</dbReference>
<feature type="domain" description="Glycoside hydrolase family 2 immunoglobulin-like beta-sandwich" evidence="5">
    <location>
        <begin position="203"/>
        <end position="306"/>
    </location>
</feature>
<dbReference type="InterPro" id="IPR006102">
    <property type="entry name" value="Ig-like_GH2"/>
</dbReference>
<dbReference type="PRINTS" id="PR00132">
    <property type="entry name" value="GLHYDRLASE2"/>
</dbReference>
<name>A0A3Q9FQV9_9BACT</name>
<dbReference type="GO" id="GO:0004553">
    <property type="term" value="F:hydrolase activity, hydrolyzing O-glycosyl compounds"/>
    <property type="evidence" value="ECO:0007669"/>
    <property type="project" value="InterPro"/>
</dbReference>
<keyword evidence="4" id="KW-0732">Signal</keyword>
<dbReference type="Pfam" id="PF02837">
    <property type="entry name" value="Glyco_hydro_2_N"/>
    <property type="match status" value="1"/>
</dbReference>
<gene>
    <name evidence="9" type="ORF">EI427_17465</name>
</gene>
<evidence type="ECO:0000313" key="10">
    <source>
        <dbReference type="Proteomes" id="UP000267268"/>
    </source>
</evidence>
<evidence type="ECO:0000259" key="6">
    <source>
        <dbReference type="Pfam" id="PF02836"/>
    </source>
</evidence>
<feature type="domain" description="Glycosyl hydrolases family 2 sugar binding" evidence="7">
    <location>
        <begin position="79"/>
        <end position="183"/>
    </location>
</feature>